<keyword evidence="4 6" id="KW-0689">Ribosomal protein</keyword>
<dbReference type="GO" id="GO:0019843">
    <property type="term" value="F:rRNA binding"/>
    <property type="evidence" value="ECO:0007669"/>
    <property type="project" value="UniProtKB-KW"/>
</dbReference>
<keyword evidence="2 7" id="KW-0699">rRNA-binding</keyword>
<evidence type="ECO:0000256" key="1">
    <source>
        <dbReference type="ARBA" id="ARBA00007698"/>
    </source>
</evidence>
<dbReference type="PROSITE" id="PS00937">
    <property type="entry name" value="RIBOSOMAL_L20"/>
    <property type="match status" value="1"/>
</dbReference>
<dbReference type="InterPro" id="IPR049946">
    <property type="entry name" value="RIBOSOMAL_L20_CS"/>
</dbReference>
<dbReference type="OrthoDB" id="512793at2759"/>
<dbReference type="GO" id="GO:1990904">
    <property type="term" value="C:ribonucleoprotein complex"/>
    <property type="evidence" value="ECO:0007669"/>
    <property type="project" value="UniProtKB-KW"/>
</dbReference>
<dbReference type="PANTHER" id="PTHR10986">
    <property type="entry name" value="39S RIBOSOMAL PROTEIN L20"/>
    <property type="match status" value="1"/>
</dbReference>
<evidence type="ECO:0000256" key="7">
    <source>
        <dbReference type="RuleBase" id="RU004311"/>
    </source>
</evidence>
<comment type="function">
    <text evidence="7">Binds directly to 23S ribosomal RNA and is necessary for the in vitro assembly process of the 50S ribosomal subunit. It is not involved in the protein synthesizing functions of that subunit.</text>
</comment>
<evidence type="ECO:0000313" key="8">
    <source>
        <dbReference type="EMBL" id="KAH7436997.1"/>
    </source>
</evidence>
<dbReference type="SUPFAM" id="SSF74731">
    <property type="entry name" value="Ribosomal protein L20"/>
    <property type="match status" value="1"/>
</dbReference>
<evidence type="ECO:0000256" key="4">
    <source>
        <dbReference type="ARBA" id="ARBA00022980"/>
    </source>
</evidence>
<evidence type="ECO:0000256" key="6">
    <source>
        <dbReference type="RuleBase" id="RU000561"/>
    </source>
</evidence>
<dbReference type="InterPro" id="IPR005813">
    <property type="entry name" value="Ribosomal_bL20"/>
</dbReference>
<dbReference type="GO" id="GO:0003735">
    <property type="term" value="F:structural constituent of ribosome"/>
    <property type="evidence" value="ECO:0007669"/>
    <property type="project" value="InterPro"/>
</dbReference>
<dbReference type="FunFam" id="1.10.1900.20:FF:000001">
    <property type="entry name" value="50S ribosomal protein L20"/>
    <property type="match status" value="1"/>
</dbReference>
<keyword evidence="5 6" id="KW-0687">Ribonucleoprotein</keyword>
<dbReference type="Proteomes" id="UP000825935">
    <property type="component" value="Chromosome 5"/>
</dbReference>
<protein>
    <recommendedName>
        <fullName evidence="7">50S ribosomal protein L20</fullName>
    </recommendedName>
</protein>
<comment type="similarity">
    <text evidence="1 6">Belongs to the bacterial ribosomal protein bL20 family.</text>
</comment>
<dbReference type="Pfam" id="PF00453">
    <property type="entry name" value="Ribosomal_L20"/>
    <property type="match status" value="1"/>
</dbReference>
<dbReference type="InterPro" id="IPR035566">
    <property type="entry name" value="Ribosomal_protein_bL20_C"/>
</dbReference>
<dbReference type="HAMAP" id="MF_00382">
    <property type="entry name" value="Ribosomal_bL20"/>
    <property type="match status" value="1"/>
</dbReference>
<dbReference type="EMBL" id="CM035410">
    <property type="protein sequence ID" value="KAH7436997.1"/>
    <property type="molecule type" value="Genomic_DNA"/>
</dbReference>
<evidence type="ECO:0000256" key="5">
    <source>
        <dbReference type="ARBA" id="ARBA00023274"/>
    </source>
</evidence>
<feature type="non-terminal residue" evidence="8">
    <location>
        <position position="1"/>
    </location>
</feature>
<dbReference type="CDD" id="cd07026">
    <property type="entry name" value="Ribosomal_L20"/>
    <property type="match status" value="1"/>
</dbReference>
<gene>
    <name evidence="8" type="ORF">KP509_05G050900</name>
</gene>
<sequence>AIRITTRVKRGSVARKYRKNILDFASGFRGAHSRLFRTATQQKQKALTSAYVDRKNKKRTLRRLWIARINAVARRYGSTHSGLIHDFYKNRVLLNCKILAQVATLDDYSFLKIIEEVNEKKS</sequence>
<dbReference type="PRINTS" id="PR00062">
    <property type="entry name" value="RIBOSOMALL20"/>
</dbReference>
<evidence type="ECO:0000313" key="9">
    <source>
        <dbReference type="Proteomes" id="UP000825935"/>
    </source>
</evidence>
<dbReference type="OMA" id="IHETEVF"/>
<keyword evidence="9" id="KW-1185">Reference proteome</keyword>
<dbReference type="GO" id="GO:0006412">
    <property type="term" value="P:translation"/>
    <property type="evidence" value="ECO:0007669"/>
    <property type="project" value="InterPro"/>
</dbReference>
<comment type="caution">
    <text evidence="8">The sequence shown here is derived from an EMBL/GenBank/DDBJ whole genome shotgun (WGS) entry which is preliminary data.</text>
</comment>
<dbReference type="Gene3D" id="1.10.1900.20">
    <property type="entry name" value="Ribosomal protein L20"/>
    <property type="match status" value="1"/>
</dbReference>
<proteinExistence type="inferred from homology"/>
<evidence type="ECO:0000256" key="2">
    <source>
        <dbReference type="ARBA" id="ARBA00022730"/>
    </source>
</evidence>
<dbReference type="NCBIfam" id="TIGR01032">
    <property type="entry name" value="rplT_bact"/>
    <property type="match status" value="1"/>
</dbReference>
<evidence type="ECO:0000256" key="3">
    <source>
        <dbReference type="ARBA" id="ARBA00022884"/>
    </source>
</evidence>
<organism evidence="8 9">
    <name type="scientific">Ceratopteris richardii</name>
    <name type="common">Triangle waterfern</name>
    <dbReference type="NCBI Taxonomy" id="49495"/>
    <lineage>
        <taxon>Eukaryota</taxon>
        <taxon>Viridiplantae</taxon>
        <taxon>Streptophyta</taxon>
        <taxon>Embryophyta</taxon>
        <taxon>Tracheophyta</taxon>
        <taxon>Polypodiopsida</taxon>
        <taxon>Polypodiidae</taxon>
        <taxon>Polypodiales</taxon>
        <taxon>Pteridineae</taxon>
        <taxon>Pteridaceae</taxon>
        <taxon>Parkerioideae</taxon>
        <taxon>Ceratopteris</taxon>
    </lineage>
</organism>
<dbReference type="AlphaFoldDB" id="A0A8T2ULH1"/>
<name>A0A8T2ULH1_CERRI</name>
<reference evidence="8" key="1">
    <citation type="submission" date="2021-08" db="EMBL/GenBank/DDBJ databases">
        <title>WGS assembly of Ceratopteris richardii.</title>
        <authorList>
            <person name="Marchant D.B."/>
            <person name="Chen G."/>
            <person name="Jenkins J."/>
            <person name="Shu S."/>
            <person name="Leebens-Mack J."/>
            <person name="Grimwood J."/>
            <person name="Schmutz J."/>
            <person name="Soltis P."/>
            <person name="Soltis D."/>
            <person name="Chen Z.-H."/>
        </authorList>
    </citation>
    <scope>NUCLEOTIDE SEQUENCE</scope>
    <source>
        <strain evidence="8">Whitten #5841</strain>
        <tissue evidence="8">Leaf</tissue>
    </source>
</reference>
<keyword evidence="3 7" id="KW-0694">RNA-binding</keyword>
<dbReference type="Gene3D" id="6.10.160.10">
    <property type="match status" value="1"/>
</dbReference>
<accession>A0A8T2ULH1</accession>
<dbReference type="GO" id="GO:0005840">
    <property type="term" value="C:ribosome"/>
    <property type="evidence" value="ECO:0007669"/>
    <property type="project" value="UniProtKB-KW"/>
</dbReference>